<dbReference type="GO" id="GO:0006559">
    <property type="term" value="P:L-phenylalanine catabolic process"/>
    <property type="evidence" value="ECO:0007669"/>
    <property type="project" value="TreeGrafter"/>
</dbReference>
<feature type="compositionally biased region" description="Pro residues" evidence="1">
    <location>
        <begin position="1"/>
        <end position="11"/>
    </location>
</feature>
<dbReference type="InterPro" id="IPR036249">
    <property type="entry name" value="Thioredoxin-like_sf"/>
</dbReference>
<comment type="caution">
    <text evidence="3">The sequence shown here is derived from an EMBL/GenBank/DDBJ whole genome shotgun (WGS) entry which is preliminary data.</text>
</comment>
<dbReference type="EC" id="2.5.1.18" evidence="3"/>
<dbReference type="SUPFAM" id="SSF47616">
    <property type="entry name" value="GST C-terminal domain-like"/>
    <property type="match status" value="1"/>
</dbReference>
<protein>
    <submittedName>
        <fullName evidence="3">Glutathione S-transferase</fullName>
        <ecNumber evidence="3">2.5.1.18</ecNumber>
    </submittedName>
</protein>
<dbReference type="Pfam" id="PF13409">
    <property type="entry name" value="GST_N_2"/>
    <property type="match status" value="1"/>
</dbReference>
<feature type="region of interest" description="Disordered" evidence="1">
    <location>
        <begin position="1"/>
        <end position="45"/>
    </location>
</feature>
<reference evidence="3 4" key="2">
    <citation type="journal article" date="2016" name="Science">
        <title>A bacterium that degrades and assimilates poly(ethylene terephthalate).</title>
        <authorList>
            <person name="Yoshida S."/>
            <person name="Hiraga K."/>
            <person name="Takehana T."/>
            <person name="Taniguchi I."/>
            <person name="Yamaji H."/>
            <person name="Maeda Y."/>
            <person name="Toyohara K."/>
            <person name="Miyamoto K."/>
            <person name="Kimura Y."/>
            <person name="Oda K."/>
        </authorList>
    </citation>
    <scope>NUCLEOTIDE SEQUENCE [LARGE SCALE GENOMIC DNA]</scope>
    <source>
        <strain evidence="4">NBRC 110686 / TISTR 2288 / 201-F6</strain>
    </source>
</reference>
<reference evidence="4" key="1">
    <citation type="submission" date="2015-07" db="EMBL/GenBank/DDBJ databases">
        <title>Discovery of a poly(ethylene terephthalate assimilation.</title>
        <authorList>
            <person name="Yoshida S."/>
            <person name="Hiraga K."/>
            <person name="Takehana T."/>
            <person name="Taniguchi I."/>
            <person name="Yamaji H."/>
            <person name="Maeda Y."/>
            <person name="Toyohara K."/>
            <person name="Miyamoto K."/>
            <person name="Kimura Y."/>
            <person name="Oda K."/>
        </authorList>
    </citation>
    <scope>NUCLEOTIDE SEQUENCE [LARGE SCALE GENOMIC DNA]</scope>
    <source>
        <strain evidence="4">NBRC 110686 / TISTR 2288 / 201-F6</strain>
    </source>
</reference>
<feature type="compositionally biased region" description="Low complexity" evidence="1">
    <location>
        <begin position="18"/>
        <end position="45"/>
    </location>
</feature>
<dbReference type="GO" id="GO:0016034">
    <property type="term" value="F:maleylacetoacetate isomerase activity"/>
    <property type="evidence" value="ECO:0007669"/>
    <property type="project" value="TreeGrafter"/>
</dbReference>
<dbReference type="PANTHER" id="PTHR42673:SF4">
    <property type="entry name" value="MALEYLACETOACETATE ISOMERASE"/>
    <property type="match status" value="1"/>
</dbReference>
<evidence type="ECO:0000313" key="3">
    <source>
        <dbReference type="EMBL" id="GAP37401.1"/>
    </source>
</evidence>
<organism evidence="3 4">
    <name type="scientific">Piscinibacter sakaiensis</name>
    <name type="common">Ideonella sakaiensis</name>
    <dbReference type="NCBI Taxonomy" id="1547922"/>
    <lineage>
        <taxon>Bacteria</taxon>
        <taxon>Pseudomonadati</taxon>
        <taxon>Pseudomonadota</taxon>
        <taxon>Betaproteobacteria</taxon>
        <taxon>Burkholderiales</taxon>
        <taxon>Sphaerotilaceae</taxon>
        <taxon>Piscinibacter</taxon>
    </lineage>
</organism>
<dbReference type="PANTHER" id="PTHR42673">
    <property type="entry name" value="MALEYLACETOACETATE ISOMERASE"/>
    <property type="match status" value="1"/>
</dbReference>
<accession>A0A0K8P463</accession>
<dbReference type="GO" id="GO:0004364">
    <property type="term" value="F:glutathione transferase activity"/>
    <property type="evidence" value="ECO:0007669"/>
    <property type="project" value="UniProtKB-EC"/>
</dbReference>
<evidence type="ECO:0000313" key="4">
    <source>
        <dbReference type="Proteomes" id="UP000037660"/>
    </source>
</evidence>
<name>A0A0K8P463_PISS1</name>
<dbReference type="AlphaFoldDB" id="A0A0K8P463"/>
<dbReference type="RefSeq" id="WP_082368452.1">
    <property type="nucleotide sequence ID" value="NZ_BBYR01000046.1"/>
</dbReference>
<keyword evidence="3" id="KW-0808">Transferase</keyword>
<dbReference type="InterPro" id="IPR004045">
    <property type="entry name" value="Glutathione_S-Trfase_N"/>
</dbReference>
<dbReference type="Pfam" id="PF13410">
    <property type="entry name" value="GST_C_2"/>
    <property type="match status" value="1"/>
</dbReference>
<dbReference type="Proteomes" id="UP000037660">
    <property type="component" value="Unassembled WGS sequence"/>
</dbReference>
<evidence type="ECO:0000259" key="2">
    <source>
        <dbReference type="PROSITE" id="PS50404"/>
    </source>
</evidence>
<dbReference type="SUPFAM" id="SSF52833">
    <property type="entry name" value="Thioredoxin-like"/>
    <property type="match status" value="1"/>
</dbReference>
<dbReference type="EMBL" id="BBYR01000046">
    <property type="protein sequence ID" value="GAP37401.1"/>
    <property type="molecule type" value="Genomic_DNA"/>
</dbReference>
<dbReference type="InterPro" id="IPR040079">
    <property type="entry name" value="Glutathione_S-Trfase"/>
</dbReference>
<dbReference type="CDD" id="cd03043">
    <property type="entry name" value="GST_N_1"/>
    <property type="match status" value="1"/>
</dbReference>
<keyword evidence="4" id="KW-1185">Reference proteome</keyword>
<feature type="domain" description="GST N-terminal" evidence="2">
    <location>
        <begin position="53"/>
        <end position="133"/>
    </location>
</feature>
<dbReference type="STRING" id="1547922.ISF6_3256"/>
<dbReference type="PROSITE" id="PS50404">
    <property type="entry name" value="GST_NTER"/>
    <property type="match status" value="1"/>
</dbReference>
<dbReference type="Gene3D" id="1.20.1050.10">
    <property type="match status" value="1"/>
</dbReference>
<dbReference type="CDD" id="cd03194">
    <property type="entry name" value="GST_C_3"/>
    <property type="match status" value="1"/>
</dbReference>
<sequence length="267" mass="28935">MSSTVSPPPPAARKSARAARPAAPAATPPAAAAPRAARAPKAGRPAPAAAVRASLTLSSKNYSSWSLRGWLLVRFAGLPFDEVMVSPDDADARKELLLLAPSIRVPCLSHEGAKVWNTLAIAQYLDEVCPQAGLLPADRLARAHCRSICGEMNSGFANLRASLPMNLKARHPGFKVWAGAQPDIARVLEIWTDCLATYGGPYLFGERRTIADAMFAPVCTRFHTYDVPLPEPCRRYCETILAMPEMQEWIAAAKAEPDDIEELDMDF</sequence>
<dbReference type="OrthoDB" id="9799538at2"/>
<proteinExistence type="predicted"/>
<dbReference type="SFLD" id="SFLDS00019">
    <property type="entry name" value="Glutathione_Transferase_(cytos"/>
    <property type="match status" value="1"/>
</dbReference>
<gene>
    <name evidence="3" type="ORF">ISF6_3256</name>
</gene>
<dbReference type="Gene3D" id="3.40.30.10">
    <property type="entry name" value="Glutaredoxin"/>
    <property type="match status" value="1"/>
</dbReference>
<evidence type="ECO:0000256" key="1">
    <source>
        <dbReference type="SAM" id="MobiDB-lite"/>
    </source>
</evidence>
<dbReference type="InterPro" id="IPR036282">
    <property type="entry name" value="Glutathione-S-Trfase_C_sf"/>
</dbReference>
<dbReference type="GO" id="GO:0006749">
    <property type="term" value="P:glutathione metabolic process"/>
    <property type="evidence" value="ECO:0007669"/>
    <property type="project" value="TreeGrafter"/>
</dbReference>